<evidence type="ECO:0000256" key="13">
    <source>
        <dbReference type="ARBA" id="ARBA00023455"/>
    </source>
</evidence>
<evidence type="ECO:0000256" key="4">
    <source>
        <dbReference type="ARBA" id="ARBA00022519"/>
    </source>
</evidence>
<comment type="cofactor">
    <cofactor evidence="1">
        <name>FAD</name>
        <dbReference type="ChEBI" id="CHEBI:57692"/>
    </cofactor>
</comment>
<dbReference type="GO" id="GO:0140359">
    <property type="term" value="F:ABC-type transporter activity"/>
    <property type="evidence" value="ECO:0007669"/>
    <property type="project" value="InterPro"/>
</dbReference>
<dbReference type="GO" id="GO:0016887">
    <property type="term" value="F:ATP hydrolysis activity"/>
    <property type="evidence" value="ECO:0007669"/>
    <property type="project" value="InterPro"/>
</dbReference>
<keyword evidence="3" id="KW-1003">Cell membrane</keyword>
<dbReference type="InterPro" id="IPR007037">
    <property type="entry name" value="SIP_rossman_dom"/>
</dbReference>
<dbReference type="Gene3D" id="2.40.30.10">
    <property type="entry name" value="Translation factors"/>
    <property type="match status" value="1"/>
</dbReference>
<feature type="domain" description="FAD-binding FR-type" evidence="19">
    <location>
        <begin position="15"/>
        <end position="127"/>
    </location>
</feature>
<evidence type="ECO:0000256" key="8">
    <source>
        <dbReference type="ARBA" id="ARBA00022827"/>
    </source>
</evidence>
<evidence type="ECO:0000259" key="19">
    <source>
        <dbReference type="PROSITE" id="PS51384"/>
    </source>
</evidence>
<dbReference type="GO" id="GO:0005524">
    <property type="term" value="F:ATP binding"/>
    <property type="evidence" value="ECO:0007669"/>
    <property type="project" value="UniProtKB-KW"/>
</dbReference>
<dbReference type="PROSITE" id="PS50893">
    <property type="entry name" value="ABC_TRANSPORTER_2"/>
    <property type="match status" value="1"/>
</dbReference>
<evidence type="ECO:0000256" key="1">
    <source>
        <dbReference type="ARBA" id="ARBA00001974"/>
    </source>
</evidence>
<dbReference type="RefSeq" id="WP_047262801.1">
    <property type="nucleotide sequence ID" value="NZ_CP011542.1"/>
</dbReference>
<evidence type="ECO:0000256" key="14">
    <source>
        <dbReference type="ARBA" id="ARBA00023467"/>
    </source>
</evidence>
<evidence type="ECO:0000313" key="20">
    <source>
        <dbReference type="EMBL" id="AKK06855.1"/>
    </source>
</evidence>
<dbReference type="InterPro" id="IPR039261">
    <property type="entry name" value="FNR_nucleotide-bd"/>
</dbReference>
<dbReference type="OrthoDB" id="9806127at2"/>
<evidence type="ECO:0000259" key="17">
    <source>
        <dbReference type="PROSITE" id="PS50893"/>
    </source>
</evidence>
<dbReference type="Pfam" id="PF04954">
    <property type="entry name" value="SIP"/>
    <property type="match status" value="1"/>
</dbReference>
<comment type="subcellular location">
    <subcellularLocation>
        <location evidence="2">Cell inner membrane</location>
        <topology evidence="2">Multi-pass membrane protein</topology>
    </subcellularLocation>
</comment>
<dbReference type="PROSITE" id="PS00211">
    <property type="entry name" value="ABC_TRANSPORTER_1"/>
    <property type="match status" value="1"/>
</dbReference>
<evidence type="ECO:0000256" key="12">
    <source>
        <dbReference type="ARBA" id="ARBA00023136"/>
    </source>
</evidence>
<reference evidence="21" key="2">
    <citation type="submission" date="2015-05" db="EMBL/GenBank/DDBJ databases">
        <title>Complete genome sequence of Corynebacterium mustelae DSM 45274, isolated from various tissues of a male ferret with lethal sepsis.</title>
        <authorList>
            <person name="Ruckert C."/>
            <person name="Albersmeier A."/>
            <person name="Winkler A."/>
            <person name="Tauch A."/>
        </authorList>
    </citation>
    <scope>NUCLEOTIDE SEQUENCE [LARGE SCALE GENOMIC DNA]</scope>
    <source>
        <strain evidence="21">DSM 45274</strain>
    </source>
</reference>
<feature type="transmembrane region" description="Helical" evidence="16">
    <location>
        <begin position="425"/>
        <end position="444"/>
    </location>
</feature>
<dbReference type="SUPFAM" id="SSF63380">
    <property type="entry name" value="Riboflavin synthase domain-like"/>
    <property type="match status" value="1"/>
</dbReference>
<dbReference type="Gene3D" id="3.40.50.80">
    <property type="entry name" value="Nucleotide-binding domain of ferredoxin-NADP reductase (FNR) module"/>
    <property type="match status" value="1"/>
</dbReference>
<evidence type="ECO:0000256" key="3">
    <source>
        <dbReference type="ARBA" id="ARBA00022475"/>
    </source>
</evidence>
<dbReference type="EMBL" id="CP011542">
    <property type="protein sequence ID" value="AKK06855.1"/>
    <property type="molecule type" value="Genomic_DNA"/>
</dbReference>
<dbReference type="GO" id="GO:0016491">
    <property type="term" value="F:oxidoreductase activity"/>
    <property type="evidence" value="ECO:0007669"/>
    <property type="project" value="InterPro"/>
</dbReference>
<dbReference type="InterPro" id="IPR036640">
    <property type="entry name" value="ABC1_TM_sf"/>
</dbReference>
<dbReference type="Pfam" id="PF08021">
    <property type="entry name" value="FAD_binding_9"/>
    <property type="match status" value="1"/>
</dbReference>
<dbReference type="Gene3D" id="3.40.50.300">
    <property type="entry name" value="P-loop containing nucleotide triphosphate hydrolases"/>
    <property type="match status" value="1"/>
</dbReference>
<dbReference type="InterPro" id="IPR011527">
    <property type="entry name" value="ABC1_TM_dom"/>
</dbReference>
<dbReference type="InterPro" id="IPR003439">
    <property type="entry name" value="ABC_transporter-like_ATP-bd"/>
</dbReference>
<evidence type="ECO:0000313" key="21">
    <source>
        <dbReference type="Proteomes" id="UP000035199"/>
    </source>
</evidence>
<dbReference type="GO" id="GO:0005886">
    <property type="term" value="C:plasma membrane"/>
    <property type="evidence" value="ECO:0007669"/>
    <property type="project" value="UniProtKB-SubCell"/>
</dbReference>
<comment type="similarity">
    <text evidence="13">Belongs to the ABC transporter superfamily. Siderophore-Fe(3+) uptake transporter (SIUT) (TC 3.A.1.21) family.</text>
</comment>
<keyword evidence="21" id="KW-1185">Reference proteome</keyword>
<feature type="transmembrane region" description="Helical" evidence="16">
    <location>
        <begin position="393"/>
        <end position="419"/>
    </location>
</feature>
<dbReference type="SMART" id="SM00382">
    <property type="entry name" value="AAA"/>
    <property type="match status" value="1"/>
</dbReference>
<dbReference type="FunFam" id="3.40.50.300:FF:000218">
    <property type="entry name" value="Multidrug ABC transporter ATP-binding protein"/>
    <property type="match status" value="1"/>
</dbReference>
<dbReference type="InterPro" id="IPR017927">
    <property type="entry name" value="FAD-bd_FR_type"/>
</dbReference>
<evidence type="ECO:0000256" key="10">
    <source>
        <dbReference type="ARBA" id="ARBA00022967"/>
    </source>
</evidence>
<dbReference type="KEGG" id="cmv:CMUST_12780"/>
<keyword evidence="10" id="KW-1278">Translocase</keyword>
<keyword evidence="8" id="KW-0274">FAD</keyword>
<evidence type="ECO:0000256" key="5">
    <source>
        <dbReference type="ARBA" id="ARBA00022630"/>
    </source>
</evidence>
<keyword evidence="7" id="KW-0547">Nucleotide-binding</keyword>
<feature type="transmembrane region" description="Helical" evidence="16">
    <location>
        <begin position="284"/>
        <end position="307"/>
    </location>
</feature>
<dbReference type="Pfam" id="PF00005">
    <property type="entry name" value="ABC_tran"/>
    <property type="match status" value="1"/>
</dbReference>
<gene>
    <name evidence="20" type="primary">irtA</name>
    <name evidence="20" type="ORF">CMUST_12780</name>
</gene>
<dbReference type="PANTHER" id="PTHR24221:SF654">
    <property type="entry name" value="ATP-BINDING CASSETTE SUB-FAMILY B MEMBER 6"/>
    <property type="match status" value="1"/>
</dbReference>
<evidence type="ECO:0000256" key="9">
    <source>
        <dbReference type="ARBA" id="ARBA00022840"/>
    </source>
</evidence>
<name>A0A0G3H278_9CORY</name>
<dbReference type="SUPFAM" id="SSF52540">
    <property type="entry name" value="P-loop containing nucleoside triphosphate hydrolases"/>
    <property type="match status" value="1"/>
</dbReference>
<dbReference type="PROSITE" id="PS51384">
    <property type="entry name" value="FAD_FR"/>
    <property type="match status" value="1"/>
</dbReference>
<dbReference type="STRING" id="571915.CMUST_12780"/>
<dbReference type="InterPro" id="IPR013113">
    <property type="entry name" value="SIP_FAD-bd"/>
</dbReference>
<evidence type="ECO:0000259" key="18">
    <source>
        <dbReference type="PROSITE" id="PS50929"/>
    </source>
</evidence>
<feature type="domain" description="ABC transmembrane type-1" evidence="18">
    <location>
        <begin position="286"/>
        <end position="568"/>
    </location>
</feature>
<feature type="transmembrane region" description="Helical" evidence="16">
    <location>
        <begin position="518"/>
        <end position="543"/>
    </location>
</feature>
<dbReference type="Proteomes" id="UP000035199">
    <property type="component" value="Chromosome"/>
</dbReference>
<keyword evidence="20" id="KW-0378">Hydrolase</keyword>
<proteinExistence type="inferred from homology"/>
<evidence type="ECO:0000256" key="15">
    <source>
        <dbReference type="ARBA" id="ARBA00023488"/>
    </source>
</evidence>
<dbReference type="PANTHER" id="PTHR24221">
    <property type="entry name" value="ATP-BINDING CASSETTE SUB-FAMILY B"/>
    <property type="match status" value="1"/>
</dbReference>
<keyword evidence="4" id="KW-0997">Cell inner membrane</keyword>
<dbReference type="InterPro" id="IPR017871">
    <property type="entry name" value="ABC_transporter-like_CS"/>
</dbReference>
<keyword evidence="11 16" id="KW-1133">Transmembrane helix</keyword>
<dbReference type="PATRIC" id="fig|571915.4.peg.2740"/>
<dbReference type="Gene3D" id="1.20.1560.10">
    <property type="entry name" value="ABC transporter type 1, transmembrane domain"/>
    <property type="match status" value="1"/>
</dbReference>
<dbReference type="InterPro" id="IPR027417">
    <property type="entry name" value="P-loop_NTPase"/>
</dbReference>
<keyword evidence="9" id="KW-0067">ATP-binding</keyword>
<evidence type="ECO:0000256" key="2">
    <source>
        <dbReference type="ARBA" id="ARBA00004429"/>
    </source>
</evidence>
<dbReference type="SUPFAM" id="SSF90123">
    <property type="entry name" value="ABC transporter transmembrane region"/>
    <property type="match status" value="1"/>
</dbReference>
<sequence length="842" mass="90658">MSKGIQGAVLRALGAKEHLATVTGSDWITPHVLRVDFHSTHLLDPAGESPSAWVRGWFPDPDGKNTLHQRGYTFLDSDSTTGTFSIAFLVHEPAGPASTWAVNAQPGDEIVFQRYGSEGFNPSDPPPVGYLLLGDAASWPGIQSIVASLPIDVPIKVIMEQHHEADNKLPFPKHPNLSVTWVPTGGDSRTLVNALRGTDYHGWRTWVAAESVATRLVRQALQIDHGQNKGTMHAQAYWVHGKAMGKKVEVETTAEQSTDQVARPASAVDKAESTPSILRPARTALITAGIAQGLLSLLEVAPLILFAELARRLLTGAERDVLVSLGITGTIIMLAGAAGTALMLFLLHLHDARFSAALRKRVLHKLTRMPLGWFRQRRTAEVKKLVQDDINALHYLVTHAVPDLVAAVVTPLTIVLYLFTIDWRLCFVLLVPVVLYVIVMLRMATADKPRMRKMLRYNATLPGDAERFITGQPAARIFGDDATINLPRQLSELRAFLTAWQLETINAKSASIQLNRPLTVMVLLSVAGTVLITTGLMPAAYLLPFLVLGTSFGNRLLSISYAANGLQAGMTAKTALELMLASPELAARSPGATSAPHSTAPADIRLHDVTFGYAPGQPILENVSLALPPGKVTAIVGPSGAGKSTIAALVARFWDPDSGMITLDGTDIKDIPEAQLHSHVATVLQDVQLIRGTIHDNIALGHPDATRAQVVAAATTAFIDQVIQQLPAGYDTVVDRDSLSGGQRQRIAIARALLGNPRAVILDEATAAADPDSEWAIRQGLSQLLKGRTVLIIAHRLHTIADADTIVVLDKGRIVEKGTDSALRKRGGLYATLTDNARKALQ</sequence>
<evidence type="ECO:0000256" key="16">
    <source>
        <dbReference type="SAM" id="Phobius"/>
    </source>
</evidence>
<evidence type="ECO:0000256" key="11">
    <source>
        <dbReference type="ARBA" id="ARBA00022989"/>
    </source>
</evidence>
<keyword evidence="6 16" id="KW-0812">Transmembrane</keyword>
<dbReference type="InterPro" id="IPR003593">
    <property type="entry name" value="AAA+_ATPase"/>
</dbReference>
<dbReference type="InterPro" id="IPR017938">
    <property type="entry name" value="Riboflavin_synthase-like_b-brl"/>
</dbReference>
<dbReference type="AlphaFoldDB" id="A0A0G3H278"/>
<feature type="transmembrane region" description="Helical" evidence="16">
    <location>
        <begin position="327"/>
        <end position="349"/>
    </location>
</feature>
<evidence type="ECO:0000256" key="7">
    <source>
        <dbReference type="ARBA" id="ARBA00022741"/>
    </source>
</evidence>
<protein>
    <recommendedName>
        <fullName evidence="15">Mycobactin import ATP-binding/permease protein IrtA</fullName>
    </recommendedName>
</protein>
<keyword evidence="5" id="KW-0285">Flavoprotein</keyword>
<dbReference type="InterPro" id="IPR039421">
    <property type="entry name" value="Type_1_exporter"/>
</dbReference>
<feature type="domain" description="ABC transporter" evidence="17">
    <location>
        <begin position="604"/>
        <end position="836"/>
    </location>
</feature>
<accession>A0A0G3H278</accession>
<dbReference type="CDD" id="cd06193">
    <property type="entry name" value="siderophore_interacting"/>
    <property type="match status" value="1"/>
</dbReference>
<organism evidence="20 21">
    <name type="scientific">Corynebacterium mustelae</name>
    <dbReference type="NCBI Taxonomy" id="571915"/>
    <lineage>
        <taxon>Bacteria</taxon>
        <taxon>Bacillati</taxon>
        <taxon>Actinomycetota</taxon>
        <taxon>Actinomycetes</taxon>
        <taxon>Mycobacteriales</taxon>
        <taxon>Corynebacteriaceae</taxon>
        <taxon>Corynebacterium</taxon>
    </lineage>
</organism>
<comment type="subunit">
    <text evidence="14">Forms a heterodimer with IrtB.</text>
</comment>
<keyword evidence="12 16" id="KW-0472">Membrane</keyword>
<evidence type="ECO:0000256" key="6">
    <source>
        <dbReference type="ARBA" id="ARBA00022692"/>
    </source>
</evidence>
<dbReference type="PROSITE" id="PS50929">
    <property type="entry name" value="ABC_TM1F"/>
    <property type="match status" value="1"/>
</dbReference>
<dbReference type="Pfam" id="PF00664">
    <property type="entry name" value="ABC_membrane"/>
    <property type="match status" value="1"/>
</dbReference>
<reference evidence="20 21" key="1">
    <citation type="journal article" date="2015" name="Genome Announc.">
        <title>Complete Genome Sequence of the Type Strain Corynebacterium mustelae DSM 45274, Isolated from Various Tissues of a Male Ferret with Lethal Sepsis.</title>
        <authorList>
            <person name="Ruckert C."/>
            <person name="Eimer J."/>
            <person name="Winkler A."/>
            <person name="Tauch A."/>
        </authorList>
    </citation>
    <scope>NUCLEOTIDE SEQUENCE [LARGE SCALE GENOMIC DNA]</scope>
    <source>
        <strain evidence="20 21">DSM 45274</strain>
    </source>
</reference>